<protein>
    <submittedName>
        <fullName evidence="1">Mobile element protein</fullName>
    </submittedName>
</protein>
<name>A0A291BAU5_9GAMM</name>
<dbReference type="KEGG" id="elux:BTN50_1676"/>
<dbReference type="Proteomes" id="UP000218160">
    <property type="component" value="Plasmid pCC1"/>
</dbReference>
<keyword evidence="2" id="KW-1185">Reference proteome</keyword>
<proteinExistence type="predicted"/>
<dbReference type="EMBL" id="CP020661">
    <property type="protein sequence ID" value="ATF10112.1"/>
    <property type="molecule type" value="Genomic_DNA"/>
</dbReference>
<sequence>MHEMIAAELSAINVTDGEGLPNSFKQTCRKINEILTNGAYEIKKYYETVRIK</sequence>
<organism evidence="1 2">
    <name type="scientific">Candidatus Enterovibrio altilux</name>
    <dbReference type="NCBI Taxonomy" id="1927128"/>
    <lineage>
        <taxon>Bacteria</taxon>
        <taxon>Pseudomonadati</taxon>
        <taxon>Pseudomonadota</taxon>
        <taxon>Gammaproteobacteria</taxon>
        <taxon>Vibrionales</taxon>
        <taxon>Vibrionaceae</taxon>
        <taxon>Enterovibrio</taxon>
    </lineage>
</organism>
<reference evidence="2" key="1">
    <citation type="submission" date="2017-04" db="EMBL/GenBank/DDBJ databases">
        <title>Genome evolution of the luminous symbionts of deep sea anglerfish.</title>
        <authorList>
            <person name="Hendry T.A."/>
        </authorList>
    </citation>
    <scope>NUCLEOTIDE SEQUENCE [LARGE SCALE GENOMIC DNA]</scope>
    <source>
        <plasmid evidence="2">pcc1</plasmid>
    </source>
</reference>
<keyword evidence="1" id="KW-0614">Plasmid</keyword>
<evidence type="ECO:0000313" key="2">
    <source>
        <dbReference type="Proteomes" id="UP000218160"/>
    </source>
</evidence>
<dbReference type="AlphaFoldDB" id="A0A291BAU5"/>
<dbReference type="RefSeq" id="WP_161492989.1">
    <property type="nucleotide sequence ID" value="NZ_CP020661.1"/>
</dbReference>
<accession>A0A291BAU5</accession>
<geneLocation type="plasmid" evidence="2">
    <name>pcc1</name>
</geneLocation>
<gene>
    <name evidence="1" type="ORF">BTN50_1676</name>
</gene>
<evidence type="ECO:0000313" key="1">
    <source>
        <dbReference type="EMBL" id="ATF10112.1"/>
    </source>
</evidence>